<comment type="caution">
    <text evidence="4">The sequence shown here is derived from an EMBL/GenBank/DDBJ whole genome shotgun (WGS) entry which is preliminary data.</text>
</comment>
<protein>
    <submittedName>
        <fullName evidence="4">DNA-binding protein</fullName>
    </submittedName>
</protein>
<evidence type="ECO:0000256" key="2">
    <source>
        <dbReference type="PROSITE-ProRule" id="PRU00335"/>
    </source>
</evidence>
<dbReference type="AlphaFoldDB" id="A0AAE3P3T9"/>
<dbReference type="Gene3D" id="1.10.10.60">
    <property type="entry name" value="Homeodomain-like"/>
    <property type="match status" value="1"/>
</dbReference>
<evidence type="ECO:0000313" key="5">
    <source>
        <dbReference type="Proteomes" id="UP001144110"/>
    </source>
</evidence>
<organism evidence="4 5">
    <name type="scientific">Candidatus Thermodesulfobacterium syntrophicum</name>
    <dbReference type="NCBI Taxonomy" id="3060442"/>
    <lineage>
        <taxon>Bacteria</taxon>
        <taxon>Pseudomonadati</taxon>
        <taxon>Thermodesulfobacteriota</taxon>
        <taxon>Thermodesulfobacteria</taxon>
        <taxon>Thermodesulfobacteriales</taxon>
        <taxon>Thermodesulfobacteriaceae</taxon>
        <taxon>Thermodesulfobacterium</taxon>
    </lineage>
</organism>
<gene>
    <name evidence="4" type="ORF">OD816_000365</name>
</gene>
<dbReference type="InterPro" id="IPR001647">
    <property type="entry name" value="HTH_TetR"/>
</dbReference>
<accession>A0AAE3P3T9</accession>
<reference evidence="4" key="1">
    <citation type="submission" date="2022-11" db="EMBL/GenBank/DDBJ databases">
        <title>Candidatus Alkanophaga archaea from heated hydrothermal vent sediment oxidize petroleum alkanes.</title>
        <authorList>
            <person name="Zehnle H."/>
            <person name="Laso-Perez R."/>
            <person name="Lipp J."/>
            <person name="Teske A."/>
            <person name="Wegener G."/>
        </authorList>
    </citation>
    <scope>NUCLEOTIDE SEQUENCE</scope>
    <source>
        <strain evidence="4">MCA70</strain>
    </source>
</reference>
<dbReference type="InterPro" id="IPR009057">
    <property type="entry name" value="Homeodomain-like_sf"/>
</dbReference>
<proteinExistence type="predicted"/>
<dbReference type="Gene3D" id="1.10.357.10">
    <property type="entry name" value="Tetracycline Repressor, domain 2"/>
    <property type="match status" value="1"/>
</dbReference>
<dbReference type="SUPFAM" id="SSF48498">
    <property type="entry name" value="Tetracyclin repressor-like, C-terminal domain"/>
    <property type="match status" value="1"/>
</dbReference>
<evidence type="ECO:0000259" key="3">
    <source>
        <dbReference type="PROSITE" id="PS50977"/>
    </source>
</evidence>
<dbReference type="PANTHER" id="PTHR43479:SF11">
    <property type="entry name" value="ACREF_ENVCD OPERON REPRESSOR-RELATED"/>
    <property type="match status" value="1"/>
</dbReference>
<dbReference type="InterPro" id="IPR039536">
    <property type="entry name" value="TetR_C_Proteobacteria"/>
</dbReference>
<dbReference type="InterPro" id="IPR050624">
    <property type="entry name" value="HTH-type_Tx_Regulator"/>
</dbReference>
<sequence length="197" mass="23052">MSQTAKTKQRILESALKLFSQKGYLGTTTKEIAREAGIAEVTLFRYFPSKGLLFGEVINTYSFLPTLKEILEKIKEEPCEKGLKIIAHEFLKMLEGKKDLIKIMHSEMQRYPEEIKKIYENIIENTIILLAEYLKKLQEKKILRNFDSIFGARAFLGMFFSYFYAKEIKEWLNLKKENTEEIINAYVDIFLKGILKS</sequence>
<dbReference type="GO" id="GO:0003677">
    <property type="term" value="F:DNA binding"/>
    <property type="evidence" value="ECO:0007669"/>
    <property type="project" value="UniProtKB-UniRule"/>
</dbReference>
<dbReference type="PROSITE" id="PS50977">
    <property type="entry name" value="HTH_TETR_2"/>
    <property type="match status" value="1"/>
</dbReference>
<feature type="domain" description="HTH tetR-type" evidence="3">
    <location>
        <begin position="5"/>
        <end position="65"/>
    </location>
</feature>
<evidence type="ECO:0000256" key="1">
    <source>
        <dbReference type="ARBA" id="ARBA00023125"/>
    </source>
</evidence>
<evidence type="ECO:0000313" key="4">
    <source>
        <dbReference type="EMBL" id="MDF2953120.1"/>
    </source>
</evidence>
<dbReference type="PANTHER" id="PTHR43479">
    <property type="entry name" value="ACREF/ENVCD OPERON REPRESSOR-RELATED"/>
    <property type="match status" value="1"/>
</dbReference>
<name>A0AAE3P3T9_9BACT</name>
<dbReference type="SUPFAM" id="SSF46689">
    <property type="entry name" value="Homeodomain-like"/>
    <property type="match status" value="1"/>
</dbReference>
<dbReference type="InterPro" id="IPR036271">
    <property type="entry name" value="Tet_transcr_reg_TetR-rel_C_sf"/>
</dbReference>
<dbReference type="Proteomes" id="UP001144110">
    <property type="component" value="Unassembled WGS sequence"/>
</dbReference>
<dbReference type="Pfam" id="PF14246">
    <property type="entry name" value="TetR_C_7"/>
    <property type="match status" value="1"/>
</dbReference>
<dbReference type="Pfam" id="PF00440">
    <property type="entry name" value="TetR_N"/>
    <property type="match status" value="1"/>
</dbReference>
<dbReference type="PRINTS" id="PR00455">
    <property type="entry name" value="HTHTETR"/>
</dbReference>
<dbReference type="EMBL" id="JAPHEG010000001">
    <property type="protein sequence ID" value="MDF2953120.1"/>
    <property type="molecule type" value="Genomic_DNA"/>
</dbReference>
<feature type="DNA-binding region" description="H-T-H motif" evidence="2">
    <location>
        <begin position="28"/>
        <end position="47"/>
    </location>
</feature>
<keyword evidence="1 2" id="KW-0238">DNA-binding</keyword>